<keyword evidence="2 6" id="KW-0812">Transmembrane</keyword>
<comment type="subcellular location">
    <subcellularLocation>
        <location evidence="1">Membrane</location>
    </subcellularLocation>
</comment>
<feature type="domain" description="HemY N-terminal" evidence="7">
    <location>
        <begin position="26"/>
        <end position="132"/>
    </location>
</feature>
<dbReference type="InterPro" id="IPR011990">
    <property type="entry name" value="TPR-like_helical_dom_sf"/>
</dbReference>
<dbReference type="SUPFAM" id="SSF48452">
    <property type="entry name" value="TPR-like"/>
    <property type="match status" value="2"/>
</dbReference>
<evidence type="ECO:0000256" key="1">
    <source>
        <dbReference type="ARBA" id="ARBA00004370"/>
    </source>
</evidence>
<evidence type="ECO:0000256" key="3">
    <source>
        <dbReference type="ARBA" id="ARBA00022989"/>
    </source>
</evidence>
<dbReference type="PIRSF" id="PIRSF031802">
    <property type="entry name" value="UCP031802"/>
    <property type="match status" value="1"/>
</dbReference>
<dbReference type="RefSeq" id="WP_161677910.1">
    <property type="nucleotide sequence ID" value="NZ_JAABLP010000006.1"/>
</dbReference>
<evidence type="ECO:0000256" key="6">
    <source>
        <dbReference type="SAM" id="Phobius"/>
    </source>
</evidence>
<dbReference type="Pfam" id="PF07219">
    <property type="entry name" value="HemY_N"/>
    <property type="match status" value="1"/>
</dbReference>
<evidence type="ECO:0000313" key="9">
    <source>
        <dbReference type="Proteomes" id="UP000541347"/>
    </source>
</evidence>
<feature type="transmembrane region" description="Helical" evidence="6">
    <location>
        <begin position="45"/>
        <end position="66"/>
    </location>
</feature>
<feature type="region of interest" description="Disordered" evidence="5">
    <location>
        <begin position="469"/>
        <end position="491"/>
    </location>
</feature>
<name>A0ABW9ZMG5_9HYPH</name>
<protein>
    <submittedName>
        <fullName evidence="8">Heme biosynthesis protein HemY</fullName>
    </submittedName>
</protein>
<dbReference type="Proteomes" id="UP000541347">
    <property type="component" value="Unassembled WGS sequence"/>
</dbReference>
<keyword evidence="9" id="KW-1185">Reference proteome</keyword>
<dbReference type="InterPro" id="IPR016982">
    <property type="entry name" value="Mms48"/>
</dbReference>
<comment type="caution">
    <text evidence="8">The sequence shown here is derived from an EMBL/GenBank/DDBJ whole genome shotgun (WGS) entry which is preliminary data.</text>
</comment>
<dbReference type="Gene3D" id="1.25.40.10">
    <property type="entry name" value="Tetratricopeptide repeat domain"/>
    <property type="match status" value="1"/>
</dbReference>
<evidence type="ECO:0000256" key="4">
    <source>
        <dbReference type="ARBA" id="ARBA00023136"/>
    </source>
</evidence>
<dbReference type="EMBL" id="JAABLP010000006">
    <property type="protein sequence ID" value="NBN65913.1"/>
    <property type="molecule type" value="Genomic_DNA"/>
</dbReference>
<accession>A0ABW9ZMG5</accession>
<organism evidence="8 9">
    <name type="scientific">Pannonibacter tanglangensis</name>
    <dbReference type="NCBI Taxonomy" id="2750084"/>
    <lineage>
        <taxon>Bacteria</taxon>
        <taxon>Pseudomonadati</taxon>
        <taxon>Pseudomonadota</taxon>
        <taxon>Alphaproteobacteria</taxon>
        <taxon>Hyphomicrobiales</taxon>
        <taxon>Stappiaceae</taxon>
        <taxon>Pannonibacter</taxon>
    </lineage>
</organism>
<evidence type="ECO:0000256" key="2">
    <source>
        <dbReference type="ARBA" id="ARBA00022692"/>
    </source>
</evidence>
<keyword evidence="4 6" id="KW-0472">Membrane</keyword>
<proteinExistence type="predicted"/>
<gene>
    <name evidence="8" type="ORF">GWI71_19635</name>
</gene>
<sequence>MIRAFVFFALLFAVALGLAWMADLPGVISIGWEGYVWEQPPLVALLLLCVLLGLFLGAVWLVLTILRSPKIASRFFRRRRRDRGYQALSSGLIALGSGNARLARKLGLEADKLLGREPAAKLLLAQAAQLSGQHAEARQRFEAMLDSPETRALGLHGLFIEAERQGEPVAAHHYAEEALKSQPGLDWAGRAVLGYQAVANDFEAAVATLERNYTAKLIDKPTYRRHRAVLLTARALEMEDRDPDQAMALAKEAHGLATDLVPAAVVLARLATRKGDIRKATKTLEAAWKLAPHPDLADAYAHARIGDSALDRLKRVKTLAQMRAHTATGALAVARAALEARKFDEAREQLKFALTTEPSRGAFVLMAELEEAEHGDRGRMREWLARAVQAPADMVWMADGVVSPDWRPVSPVTGRLDAFVWSRPVGPTPDAPLVEDALFDAPLLASAGEAGASVLAAAAGAPAMGQAADRAASQATTPSSAPASGMASGPAPAAEIIEAEVVARPKATEAARPSPAVEGAKPASAARAGSAETAGVTGKESTGPAYKPPRIGANLPFTAPAGLAPGRMPDDPGPDADPDEGPTKAREPGPAFFG</sequence>
<evidence type="ECO:0000256" key="5">
    <source>
        <dbReference type="SAM" id="MobiDB-lite"/>
    </source>
</evidence>
<dbReference type="InterPro" id="IPR010817">
    <property type="entry name" value="HemY_N"/>
</dbReference>
<evidence type="ECO:0000313" key="8">
    <source>
        <dbReference type="EMBL" id="NBN65913.1"/>
    </source>
</evidence>
<evidence type="ECO:0000259" key="7">
    <source>
        <dbReference type="Pfam" id="PF07219"/>
    </source>
</evidence>
<feature type="compositionally biased region" description="Low complexity" evidence="5">
    <location>
        <begin position="519"/>
        <end position="535"/>
    </location>
</feature>
<keyword evidence="3 6" id="KW-1133">Transmembrane helix</keyword>
<feature type="region of interest" description="Disordered" evidence="5">
    <location>
        <begin position="505"/>
        <end position="594"/>
    </location>
</feature>
<feature type="transmembrane region" description="Helical" evidence="6">
    <location>
        <begin position="87"/>
        <end position="103"/>
    </location>
</feature>
<reference evidence="8 9" key="1">
    <citation type="submission" date="2020-01" db="EMBL/GenBank/DDBJ databases">
        <authorList>
            <person name="Peng S.Y."/>
            <person name="Li J."/>
            <person name="Wang M."/>
            <person name="Wang L."/>
            <person name="Wang C.Q."/>
            <person name="Wang J.R."/>
        </authorList>
    </citation>
    <scope>NUCLEOTIDE SEQUENCE [LARGE SCALE GENOMIC DNA]</scope>
    <source>
        <strain evidence="8 9">XCT-34</strain>
    </source>
</reference>